<dbReference type="AlphaFoldDB" id="A0A285F7B9"/>
<evidence type="ECO:0000313" key="4">
    <source>
        <dbReference type="Proteomes" id="UP000295404"/>
    </source>
</evidence>
<gene>
    <name evidence="2" type="ORF">C7960_1612</name>
    <name evidence="1" type="ORF">SAMN06295989_10329</name>
</gene>
<accession>A0A285F7B9</accession>
<dbReference type="RefSeq" id="WP_096711958.1">
    <property type="nucleotide sequence ID" value="NZ_OBDR01000003.1"/>
</dbReference>
<reference evidence="2 4" key="3">
    <citation type="submission" date="2019-03" db="EMBL/GenBank/DDBJ databases">
        <title>Subsurface microbial communities from deep shales in Ohio and West Virginia, USA.</title>
        <authorList>
            <person name="Wrighton K."/>
        </authorList>
    </citation>
    <scope>NUCLEOTIDE SEQUENCE [LARGE SCALE GENOMIC DNA]</scope>
    <source>
        <strain evidence="2 4">WG1_MB</strain>
    </source>
</reference>
<organism evidence="1 3">
    <name type="scientific">Methanohalophilus euhalobius</name>
    <dbReference type="NCBI Taxonomy" id="51203"/>
    <lineage>
        <taxon>Archaea</taxon>
        <taxon>Methanobacteriati</taxon>
        <taxon>Methanobacteriota</taxon>
        <taxon>Stenosarchaea group</taxon>
        <taxon>Methanomicrobia</taxon>
        <taxon>Methanosarcinales</taxon>
        <taxon>Methanosarcinaceae</taxon>
        <taxon>Methanohalophilus</taxon>
    </lineage>
</organism>
<evidence type="ECO:0000313" key="1">
    <source>
        <dbReference type="EMBL" id="SNY06101.1"/>
    </source>
</evidence>
<evidence type="ECO:0000313" key="2">
    <source>
        <dbReference type="EMBL" id="TCL12364.1"/>
    </source>
</evidence>
<reference evidence="3" key="2">
    <citation type="submission" date="2017-09" db="EMBL/GenBank/DDBJ databases">
        <authorList>
            <person name="Varghese N."/>
            <person name="Submissions S."/>
        </authorList>
    </citation>
    <scope>NUCLEOTIDE SEQUENCE [LARGE SCALE GENOMIC DNA]</scope>
    <source>
        <strain evidence="3">WG-1MB</strain>
    </source>
</reference>
<dbReference type="Proteomes" id="UP000295404">
    <property type="component" value="Unassembled WGS sequence"/>
</dbReference>
<reference evidence="1" key="1">
    <citation type="submission" date="2017-09" db="EMBL/GenBank/DDBJ databases">
        <authorList>
            <person name="Ehlers B."/>
            <person name="Leendertz F.H."/>
        </authorList>
    </citation>
    <scope>NUCLEOTIDE SEQUENCE [LARGE SCALE GENOMIC DNA]</scope>
    <source>
        <strain evidence="1">WG-1MB</strain>
    </source>
</reference>
<name>A0A285F7B9_9EURY</name>
<dbReference type="Proteomes" id="UP000217726">
    <property type="component" value="Unassembled WGS sequence"/>
</dbReference>
<dbReference type="EMBL" id="OBDR01000003">
    <property type="protein sequence ID" value="SNY06101.1"/>
    <property type="molecule type" value="Genomic_DNA"/>
</dbReference>
<protein>
    <submittedName>
        <fullName evidence="1">Uncharacterized protein</fullName>
    </submittedName>
</protein>
<proteinExistence type="predicted"/>
<sequence>MTRRIIDRIFVEKDQKEKLYSEIDILEEKSRKEQFFMAMSVGFKNGVRRKLIKKDGMFLLKNLQPEDETILNSIAISETDSVEVIADKEKVYAIAEEYANAGIQILYDKVNSVQLGTLEKHLESEIAELYRQLDINNKE</sequence>
<evidence type="ECO:0000313" key="3">
    <source>
        <dbReference type="Proteomes" id="UP000217726"/>
    </source>
</evidence>
<dbReference type="OrthoDB" id="192297at2157"/>
<keyword evidence="3" id="KW-1185">Reference proteome</keyword>
<dbReference type="EMBL" id="SMMS01000001">
    <property type="protein sequence ID" value="TCL12364.1"/>
    <property type="molecule type" value="Genomic_DNA"/>
</dbReference>